<gene>
    <name evidence="2" type="ORF">SCF082_LOCUS12384</name>
</gene>
<keyword evidence="1" id="KW-0472">Membrane</keyword>
<dbReference type="Proteomes" id="UP001642464">
    <property type="component" value="Unassembled WGS sequence"/>
</dbReference>
<feature type="transmembrane region" description="Helical" evidence="1">
    <location>
        <begin position="519"/>
        <end position="538"/>
    </location>
</feature>
<keyword evidence="1" id="KW-0812">Transmembrane</keyword>
<evidence type="ECO:0000313" key="3">
    <source>
        <dbReference type="Proteomes" id="UP001642464"/>
    </source>
</evidence>
<reference evidence="2 3" key="1">
    <citation type="submission" date="2024-02" db="EMBL/GenBank/DDBJ databases">
        <authorList>
            <person name="Chen Y."/>
            <person name="Shah S."/>
            <person name="Dougan E. K."/>
            <person name="Thang M."/>
            <person name="Chan C."/>
        </authorList>
    </citation>
    <scope>NUCLEOTIDE SEQUENCE [LARGE SCALE GENOMIC DNA]</scope>
</reference>
<accession>A0ABP0JKF7</accession>
<evidence type="ECO:0000313" key="2">
    <source>
        <dbReference type="EMBL" id="CAK9014589.1"/>
    </source>
</evidence>
<feature type="transmembrane region" description="Helical" evidence="1">
    <location>
        <begin position="96"/>
        <end position="119"/>
    </location>
</feature>
<feature type="transmembrane region" description="Helical" evidence="1">
    <location>
        <begin position="334"/>
        <end position="357"/>
    </location>
</feature>
<dbReference type="EMBL" id="CAXAMM010007535">
    <property type="protein sequence ID" value="CAK9014589.1"/>
    <property type="molecule type" value="Genomic_DNA"/>
</dbReference>
<keyword evidence="1" id="KW-1133">Transmembrane helix</keyword>
<organism evidence="2 3">
    <name type="scientific">Durusdinium trenchii</name>
    <dbReference type="NCBI Taxonomy" id="1381693"/>
    <lineage>
        <taxon>Eukaryota</taxon>
        <taxon>Sar</taxon>
        <taxon>Alveolata</taxon>
        <taxon>Dinophyceae</taxon>
        <taxon>Suessiales</taxon>
        <taxon>Symbiodiniaceae</taxon>
        <taxon>Durusdinium</taxon>
    </lineage>
</organism>
<sequence length="553" mass="63169">MSQAERGHTSSRCGSPPLDAQIVSVNVDEISNLEYIEEDCNGNSPKPHILEVTDGIRSGESELQCNVEILHPKTLVCFSDWCLDGEKFCWRIWMTIGYLLAFGLSLSLIVLWAYVLFPFQKPRAGFWENWIFNFVAHPVANYIVARAPMGWFMRQIMWGLQSARSLRDEQRQKITKRLQRSLRWVPLVDSLWCATEHSIFAGFHIFPIPFATVLSCTPAASVSMVVFYMVLPSEVRTLPNTLDSLKFTMCTWMGYLTGFIAMLFYTAFFSTATTEVQLAMSCVVAFVEWFVMKIVFGLGKRWFVPEHLMREMRTAMRLPVIIFKSMVLSEAKGLLVIASMILPEVIAVFSSFVMVVIDLTSESALRLAHLRSWRQLVRGVHGLFHNLRALRKRLAEIHGNCQQITLQEFRDARWPAQEIHLLNEVSSSLSTIVMLEVCEVMAPAIFVSLLLCLRSNTFLAQNELHFMGLAEANFQESLIRNGYSLLLEAGMLLATDLFSRRTIGLSFMSVLRSVLQCDFSFWLSTLSTSYVAWLTVLVRHTGHDMKFEFLWLP</sequence>
<feature type="transmembrane region" description="Helical" evidence="1">
    <location>
        <begin position="206"/>
        <end position="231"/>
    </location>
</feature>
<proteinExistence type="predicted"/>
<evidence type="ECO:0000256" key="1">
    <source>
        <dbReference type="SAM" id="Phobius"/>
    </source>
</evidence>
<comment type="caution">
    <text evidence="2">The sequence shown here is derived from an EMBL/GenBank/DDBJ whole genome shotgun (WGS) entry which is preliminary data.</text>
</comment>
<feature type="transmembrane region" description="Helical" evidence="1">
    <location>
        <begin position="252"/>
        <end position="272"/>
    </location>
</feature>
<protein>
    <submittedName>
        <fullName evidence="2">Uncharacterized protein</fullName>
    </submittedName>
</protein>
<name>A0ABP0JKF7_9DINO</name>
<feature type="transmembrane region" description="Helical" evidence="1">
    <location>
        <begin position="278"/>
        <end position="303"/>
    </location>
</feature>
<keyword evidence="3" id="KW-1185">Reference proteome</keyword>